<keyword evidence="14 20" id="KW-0067">ATP-binding</keyword>
<keyword evidence="10" id="KW-0677">Repeat</keyword>
<dbReference type="InterPro" id="IPR008271">
    <property type="entry name" value="Ser/Thr_kinase_AS"/>
</dbReference>
<feature type="domain" description="Protein kinase" evidence="22">
    <location>
        <begin position="44"/>
        <end position="299"/>
    </location>
</feature>
<comment type="cofactor">
    <cofactor evidence="1">
        <name>Mg(2+)</name>
        <dbReference type="ChEBI" id="CHEBI:18420"/>
    </cofactor>
</comment>
<feature type="domain" description="EF-hand" evidence="23">
    <location>
        <begin position="418"/>
        <end position="453"/>
    </location>
</feature>
<evidence type="ECO:0000256" key="14">
    <source>
        <dbReference type="ARBA" id="ARBA00022840"/>
    </source>
</evidence>
<dbReference type="Proteomes" id="UP000187209">
    <property type="component" value="Unassembled WGS sequence"/>
</dbReference>
<evidence type="ECO:0000256" key="5">
    <source>
        <dbReference type="ARBA" id="ARBA00012513"/>
    </source>
</evidence>
<keyword evidence="7 21" id="KW-0723">Serine/threonine-protein kinase</keyword>
<dbReference type="GO" id="GO:0005509">
    <property type="term" value="F:calcium ion binding"/>
    <property type="evidence" value="ECO:0007669"/>
    <property type="project" value="InterPro"/>
</dbReference>
<evidence type="ECO:0000256" key="12">
    <source>
        <dbReference type="ARBA" id="ARBA00022777"/>
    </source>
</evidence>
<name>A0A1R2BV71_9CILI</name>
<dbReference type="InterPro" id="IPR050205">
    <property type="entry name" value="CDPK_Ser/Thr_kinases"/>
</dbReference>
<keyword evidence="25" id="KW-1185">Reference proteome</keyword>
<comment type="subunit">
    <text evidence="4">Monomer.</text>
</comment>
<accession>A0A1R2BV71</accession>
<dbReference type="FunFam" id="1.10.510.10:FF:000571">
    <property type="entry name" value="Maternal embryonic leucine zipper kinase"/>
    <property type="match status" value="1"/>
</dbReference>
<dbReference type="CDD" id="cd00051">
    <property type="entry name" value="EFh"/>
    <property type="match status" value="1"/>
</dbReference>
<dbReference type="SMART" id="SM00054">
    <property type="entry name" value="EFh"/>
    <property type="match status" value="4"/>
</dbReference>
<dbReference type="Pfam" id="PF00069">
    <property type="entry name" value="Pkinase"/>
    <property type="match status" value="1"/>
</dbReference>
<dbReference type="AlphaFoldDB" id="A0A1R2BV71"/>
<evidence type="ECO:0000256" key="9">
    <source>
        <dbReference type="ARBA" id="ARBA00022723"/>
    </source>
</evidence>
<evidence type="ECO:0000313" key="25">
    <source>
        <dbReference type="Proteomes" id="UP000187209"/>
    </source>
</evidence>
<dbReference type="FunFam" id="1.10.238.10:FF:000178">
    <property type="entry name" value="Calmodulin-2 A"/>
    <property type="match status" value="1"/>
</dbReference>
<evidence type="ECO:0000259" key="23">
    <source>
        <dbReference type="PROSITE" id="PS50222"/>
    </source>
</evidence>
<comment type="caution">
    <text evidence="24">The sequence shown here is derived from an EMBL/GenBank/DDBJ whole genome shotgun (WGS) entry which is preliminary data.</text>
</comment>
<dbReference type="PROSITE" id="PS00018">
    <property type="entry name" value="EF_HAND_1"/>
    <property type="match status" value="4"/>
</dbReference>
<dbReference type="SUPFAM" id="SSF56112">
    <property type="entry name" value="Protein kinase-like (PK-like)"/>
    <property type="match status" value="1"/>
</dbReference>
<keyword evidence="12" id="KW-0418">Kinase</keyword>
<evidence type="ECO:0000256" key="3">
    <source>
        <dbReference type="ARBA" id="ARBA00005253"/>
    </source>
</evidence>
<dbReference type="InterPro" id="IPR017441">
    <property type="entry name" value="Protein_kinase_ATP_BS"/>
</dbReference>
<sequence>MGCGATRVKINQNLASENPDSMNQSRCFNESFIVENPKKFTDVYKMGGPLGSGAYGEVRMVTHRLTNQERAVKIYRKSLNCNSSYAKIKLEIEILKQLSHPIIVKIFEYFEDEKKVYIVLEKCDGGELFDEIFRRKFLSENIAALIAKQLFSVVAYLHDKQIAHRDIKPENILLEGEADFVNIKLIDFGAAISYLPKIKMSELIGSTFYISPEVVNCNYTEKCDEWSCGVIIFILLCGSPPFPGRNDDDIVSKIKKGVFTFDKPIWQQVSSEAKDLINQLLCPEKHRLTAKQALQHPWIQQQGTYPNPKTTLFISALENLKTFQSANKLKEAISMFITLQVINIHDVKELKELFKAIDKNGDGRLSREEIKEGILKLQGIDASDEHLKNIINEVDTDGDGFINYEEFIKATLSENVIYSKENLKKAFDMFDLDGSGKISLHEMVSVFKENVVDKNTMVEFMKEADRNSDGEIDFDEFSGFFTRLSIRRKSLT</sequence>
<keyword evidence="6" id="KW-0963">Cytoplasm</keyword>
<evidence type="ECO:0000256" key="7">
    <source>
        <dbReference type="ARBA" id="ARBA00022527"/>
    </source>
</evidence>
<evidence type="ECO:0000256" key="17">
    <source>
        <dbReference type="ARBA" id="ARBA00025692"/>
    </source>
</evidence>
<dbReference type="PANTHER" id="PTHR24349">
    <property type="entry name" value="SERINE/THREONINE-PROTEIN KINASE"/>
    <property type="match status" value="1"/>
</dbReference>
<keyword evidence="13" id="KW-0106">Calcium</keyword>
<evidence type="ECO:0000256" key="16">
    <source>
        <dbReference type="ARBA" id="ARBA00024334"/>
    </source>
</evidence>
<evidence type="ECO:0000256" key="11">
    <source>
        <dbReference type="ARBA" id="ARBA00022741"/>
    </source>
</evidence>
<evidence type="ECO:0000256" key="15">
    <source>
        <dbReference type="ARBA" id="ARBA00023212"/>
    </source>
</evidence>
<dbReference type="InterPro" id="IPR011009">
    <property type="entry name" value="Kinase-like_dom_sf"/>
</dbReference>
<evidence type="ECO:0000256" key="19">
    <source>
        <dbReference type="ARBA" id="ARBA00048679"/>
    </source>
</evidence>
<evidence type="ECO:0000256" key="10">
    <source>
        <dbReference type="ARBA" id="ARBA00022737"/>
    </source>
</evidence>
<dbReference type="Gene3D" id="3.30.200.20">
    <property type="entry name" value="Phosphorylase Kinase, domain 1"/>
    <property type="match status" value="1"/>
</dbReference>
<comment type="similarity">
    <text evidence="16">Belongs to the protein kinase superfamily. Ser/Thr protein kinase family. CDPK subfamily.</text>
</comment>
<evidence type="ECO:0000256" key="21">
    <source>
        <dbReference type="RuleBase" id="RU000304"/>
    </source>
</evidence>
<organism evidence="24 25">
    <name type="scientific">Stentor coeruleus</name>
    <dbReference type="NCBI Taxonomy" id="5963"/>
    <lineage>
        <taxon>Eukaryota</taxon>
        <taxon>Sar</taxon>
        <taxon>Alveolata</taxon>
        <taxon>Ciliophora</taxon>
        <taxon>Postciliodesmatophora</taxon>
        <taxon>Heterotrichea</taxon>
        <taxon>Heterotrichida</taxon>
        <taxon>Stentoridae</taxon>
        <taxon>Stentor</taxon>
    </lineage>
</organism>
<evidence type="ECO:0000256" key="2">
    <source>
        <dbReference type="ARBA" id="ARBA00004245"/>
    </source>
</evidence>
<keyword evidence="9" id="KW-0479">Metal-binding</keyword>
<dbReference type="OrthoDB" id="5794026at2759"/>
<comment type="function">
    <text evidence="17">Plays a fundamental role in microtubule organizing center structure and function. Component of the infraciliary lattice (ICL) and the ciliary basal bodies.</text>
</comment>
<dbReference type="GO" id="GO:0004674">
    <property type="term" value="F:protein serine/threonine kinase activity"/>
    <property type="evidence" value="ECO:0007669"/>
    <property type="project" value="UniProtKB-KW"/>
</dbReference>
<keyword evidence="8" id="KW-0808">Transferase</keyword>
<evidence type="ECO:0000256" key="18">
    <source>
        <dbReference type="ARBA" id="ARBA00047899"/>
    </source>
</evidence>
<feature type="binding site" evidence="20">
    <location>
        <position position="73"/>
    </location>
    <ligand>
        <name>ATP</name>
        <dbReference type="ChEBI" id="CHEBI:30616"/>
    </ligand>
</feature>
<dbReference type="PROSITE" id="PS00107">
    <property type="entry name" value="PROTEIN_KINASE_ATP"/>
    <property type="match status" value="1"/>
</dbReference>
<dbReference type="Gene3D" id="1.10.238.10">
    <property type="entry name" value="EF-hand"/>
    <property type="match status" value="2"/>
</dbReference>
<dbReference type="PROSITE" id="PS50011">
    <property type="entry name" value="PROTEIN_KINASE_DOM"/>
    <property type="match status" value="1"/>
</dbReference>
<feature type="domain" description="EF-hand" evidence="23">
    <location>
        <begin position="345"/>
        <end position="380"/>
    </location>
</feature>
<evidence type="ECO:0000256" key="6">
    <source>
        <dbReference type="ARBA" id="ARBA00022490"/>
    </source>
</evidence>
<comment type="subcellular location">
    <subcellularLocation>
        <location evidence="2">Cytoplasm</location>
        <location evidence="2">Cytoskeleton</location>
    </subcellularLocation>
</comment>
<dbReference type="InterPro" id="IPR011992">
    <property type="entry name" value="EF-hand-dom_pair"/>
</dbReference>
<dbReference type="EC" id="2.7.11.1" evidence="5"/>
<dbReference type="SUPFAM" id="SSF47473">
    <property type="entry name" value="EF-hand"/>
    <property type="match status" value="1"/>
</dbReference>
<dbReference type="InterPro" id="IPR000719">
    <property type="entry name" value="Prot_kinase_dom"/>
</dbReference>
<comment type="catalytic activity">
    <reaction evidence="18">
        <text>L-threonyl-[protein] + ATP = O-phospho-L-threonyl-[protein] + ADP + H(+)</text>
        <dbReference type="Rhea" id="RHEA:46608"/>
        <dbReference type="Rhea" id="RHEA-COMP:11060"/>
        <dbReference type="Rhea" id="RHEA-COMP:11605"/>
        <dbReference type="ChEBI" id="CHEBI:15378"/>
        <dbReference type="ChEBI" id="CHEBI:30013"/>
        <dbReference type="ChEBI" id="CHEBI:30616"/>
        <dbReference type="ChEBI" id="CHEBI:61977"/>
        <dbReference type="ChEBI" id="CHEBI:456216"/>
        <dbReference type="EC" id="2.7.11.1"/>
    </reaction>
</comment>
<dbReference type="Pfam" id="PF13499">
    <property type="entry name" value="EF-hand_7"/>
    <property type="match status" value="2"/>
</dbReference>
<keyword evidence="15" id="KW-0206">Cytoskeleton</keyword>
<evidence type="ECO:0000256" key="13">
    <source>
        <dbReference type="ARBA" id="ARBA00022837"/>
    </source>
</evidence>
<dbReference type="InterPro" id="IPR018247">
    <property type="entry name" value="EF_Hand_1_Ca_BS"/>
</dbReference>
<dbReference type="EMBL" id="MPUH01000422">
    <property type="protein sequence ID" value="OMJ80475.1"/>
    <property type="molecule type" value="Genomic_DNA"/>
</dbReference>
<evidence type="ECO:0000256" key="1">
    <source>
        <dbReference type="ARBA" id="ARBA00001946"/>
    </source>
</evidence>
<comment type="similarity">
    <text evidence="3">Belongs to the centrin family.</text>
</comment>
<dbReference type="Gene3D" id="1.10.510.10">
    <property type="entry name" value="Transferase(Phosphotransferase) domain 1"/>
    <property type="match status" value="1"/>
</dbReference>
<dbReference type="FunFam" id="3.30.200.20:FF:000315">
    <property type="entry name" value="Calcium-dependent protein kinase 3"/>
    <property type="match status" value="1"/>
</dbReference>
<comment type="catalytic activity">
    <reaction evidence="19">
        <text>L-seryl-[protein] + ATP = O-phospho-L-seryl-[protein] + ADP + H(+)</text>
        <dbReference type="Rhea" id="RHEA:17989"/>
        <dbReference type="Rhea" id="RHEA-COMP:9863"/>
        <dbReference type="Rhea" id="RHEA-COMP:11604"/>
        <dbReference type="ChEBI" id="CHEBI:15378"/>
        <dbReference type="ChEBI" id="CHEBI:29999"/>
        <dbReference type="ChEBI" id="CHEBI:30616"/>
        <dbReference type="ChEBI" id="CHEBI:83421"/>
        <dbReference type="ChEBI" id="CHEBI:456216"/>
        <dbReference type="EC" id="2.7.11.1"/>
    </reaction>
</comment>
<dbReference type="PROSITE" id="PS50222">
    <property type="entry name" value="EF_HAND_2"/>
    <property type="match status" value="4"/>
</dbReference>
<dbReference type="GO" id="GO:0005524">
    <property type="term" value="F:ATP binding"/>
    <property type="evidence" value="ECO:0007669"/>
    <property type="project" value="UniProtKB-UniRule"/>
</dbReference>
<keyword evidence="11 20" id="KW-0547">Nucleotide-binding</keyword>
<dbReference type="CDD" id="cd05117">
    <property type="entry name" value="STKc_CAMK"/>
    <property type="match status" value="1"/>
</dbReference>
<dbReference type="GO" id="GO:0005856">
    <property type="term" value="C:cytoskeleton"/>
    <property type="evidence" value="ECO:0007669"/>
    <property type="project" value="UniProtKB-SubCell"/>
</dbReference>
<protein>
    <recommendedName>
        <fullName evidence="5">non-specific serine/threonine protein kinase</fullName>
        <ecNumber evidence="5">2.7.11.1</ecNumber>
    </recommendedName>
</protein>
<evidence type="ECO:0000256" key="4">
    <source>
        <dbReference type="ARBA" id="ARBA00011245"/>
    </source>
</evidence>
<evidence type="ECO:0000256" key="8">
    <source>
        <dbReference type="ARBA" id="ARBA00022679"/>
    </source>
</evidence>
<proteinExistence type="inferred from homology"/>
<evidence type="ECO:0000313" key="24">
    <source>
        <dbReference type="EMBL" id="OMJ80475.1"/>
    </source>
</evidence>
<evidence type="ECO:0000256" key="20">
    <source>
        <dbReference type="PROSITE-ProRule" id="PRU10141"/>
    </source>
</evidence>
<evidence type="ECO:0000259" key="22">
    <source>
        <dbReference type="PROSITE" id="PS50011"/>
    </source>
</evidence>
<dbReference type="SMART" id="SM00220">
    <property type="entry name" value="S_TKc"/>
    <property type="match status" value="1"/>
</dbReference>
<reference evidence="24 25" key="1">
    <citation type="submission" date="2016-11" db="EMBL/GenBank/DDBJ databases">
        <title>The macronuclear genome of Stentor coeruleus: a giant cell with tiny introns.</title>
        <authorList>
            <person name="Slabodnick M."/>
            <person name="Ruby J.G."/>
            <person name="Reiff S.B."/>
            <person name="Swart E.C."/>
            <person name="Gosai S."/>
            <person name="Prabakaran S."/>
            <person name="Witkowska E."/>
            <person name="Larue G.E."/>
            <person name="Fisher S."/>
            <person name="Freeman R.M."/>
            <person name="Gunawardena J."/>
            <person name="Chu W."/>
            <person name="Stover N.A."/>
            <person name="Gregory B.D."/>
            <person name="Nowacki M."/>
            <person name="Derisi J."/>
            <person name="Roy S.W."/>
            <person name="Marshall W.F."/>
            <person name="Sood P."/>
        </authorList>
    </citation>
    <scope>NUCLEOTIDE SEQUENCE [LARGE SCALE GENOMIC DNA]</scope>
    <source>
        <strain evidence="24">WM001</strain>
    </source>
</reference>
<dbReference type="PROSITE" id="PS00108">
    <property type="entry name" value="PROTEIN_KINASE_ST"/>
    <property type="match status" value="1"/>
</dbReference>
<feature type="domain" description="EF-hand" evidence="23">
    <location>
        <begin position="382"/>
        <end position="417"/>
    </location>
</feature>
<gene>
    <name evidence="24" type="ORF">SteCoe_19278</name>
</gene>
<feature type="domain" description="EF-hand" evidence="23">
    <location>
        <begin position="459"/>
        <end position="487"/>
    </location>
</feature>
<dbReference type="InterPro" id="IPR002048">
    <property type="entry name" value="EF_hand_dom"/>
</dbReference>